<dbReference type="Proteomes" id="UP000001302">
    <property type="component" value="Chromosome"/>
</dbReference>
<dbReference type="RefSeq" id="WP_013300334.1">
    <property type="nucleotide sequence ID" value="NC_014414.1"/>
</dbReference>
<dbReference type="PANTHER" id="PTHR30558:SF13">
    <property type="entry name" value="BIOPOLYMER TRANSPORT PROTEIN EXBD2"/>
    <property type="match status" value="1"/>
</dbReference>
<dbReference type="AlphaFoldDB" id="E0TI21"/>
<sequence length="135" mass="15052">MARRVSRTATAQQDDDVNVTPLLDIVFIMLIFFIVTSTFIKEPGIDPTRPLVVTQEEQNPAILVAISENDEIFVNNEQVELSELGFHVRELRKETPKGGAVLQADTNSRSRTMLDVLREIEDAGVDDIAVSTELL</sequence>
<keyword evidence="7" id="KW-0813">Transport</keyword>
<evidence type="ECO:0000256" key="5">
    <source>
        <dbReference type="ARBA" id="ARBA00022989"/>
    </source>
</evidence>
<name>E0TI21_PARBH</name>
<keyword evidence="10" id="KW-1185">Reference proteome</keyword>
<comment type="subcellular location">
    <subcellularLocation>
        <location evidence="1">Cell membrane</location>
        <topology evidence="1">Single-pass membrane protein</topology>
    </subcellularLocation>
    <subcellularLocation>
        <location evidence="7">Cell membrane</location>
        <topology evidence="7">Single-pass type II membrane protein</topology>
    </subcellularLocation>
</comment>
<dbReference type="GO" id="GO:0022857">
    <property type="term" value="F:transmembrane transporter activity"/>
    <property type="evidence" value="ECO:0007669"/>
    <property type="project" value="InterPro"/>
</dbReference>
<organism evidence="9 10">
    <name type="scientific">Parvularcula bermudensis (strain ATCC BAA-594 / HTCC2503 / KCTC 12087)</name>
    <dbReference type="NCBI Taxonomy" id="314260"/>
    <lineage>
        <taxon>Bacteria</taxon>
        <taxon>Pseudomonadati</taxon>
        <taxon>Pseudomonadota</taxon>
        <taxon>Alphaproteobacteria</taxon>
        <taxon>Parvularculales</taxon>
        <taxon>Parvularculaceae</taxon>
        <taxon>Parvularcula</taxon>
    </lineage>
</organism>
<comment type="similarity">
    <text evidence="2 7">Belongs to the ExbD/TolR family.</text>
</comment>
<dbReference type="EMBL" id="CP002156">
    <property type="protein sequence ID" value="ADM09360.1"/>
    <property type="molecule type" value="Genomic_DNA"/>
</dbReference>
<evidence type="ECO:0000256" key="6">
    <source>
        <dbReference type="ARBA" id="ARBA00023136"/>
    </source>
</evidence>
<protein>
    <submittedName>
        <fullName evidence="9">Biopolymer transport protein</fullName>
    </submittedName>
</protein>
<evidence type="ECO:0000256" key="1">
    <source>
        <dbReference type="ARBA" id="ARBA00004162"/>
    </source>
</evidence>
<dbReference type="Pfam" id="PF02472">
    <property type="entry name" value="ExbD"/>
    <property type="match status" value="1"/>
</dbReference>
<dbReference type="GO" id="GO:0005886">
    <property type="term" value="C:plasma membrane"/>
    <property type="evidence" value="ECO:0007669"/>
    <property type="project" value="UniProtKB-SubCell"/>
</dbReference>
<dbReference type="Gene3D" id="3.30.420.270">
    <property type="match status" value="1"/>
</dbReference>
<reference evidence="10" key="1">
    <citation type="submission" date="2010-08" db="EMBL/GenBank/DDBJ databases">
        <title>Genome sequence of Parvularcula bermudensis HTCC2503.</title>
        <authorList>
            <person name="Kang D.-M."/>
            <person name="Oh H.-M."/>
            <person name="Cho J.-C."/>
        </authorList>
    </citation>
    <scope>NUCLEOTIDE SEQUENCE [LARGE SCALE GENOMIC DNA]</scope>
    <source>
        <strain evidence="10">ATCC BAA-594 / HTCC2503 / KCTC 12087</strain>
    </source>
</reference>
<keyword evidence="3" id="KW-1003">Cell membrane</keyword>
<dbReference type="PANTHER" id="PTHR30558">
    <property type="entry name" value="EXBD MEMBRANE COMPONENT OF PMF-DRIVEN MACROMOLECULE IMPORT SYSTEM"/>
    <property type="match status" value="1"/>
</dbReference>
<dbReference type="HOGENOM" id="CLU_085305_3_0_5"/>
<evidence type="ECO:0000256" key="4">
    <source>
        <dbReference type="ARBA" id="ARBA00022692"/>
    </source>
</evidence>
<dbReference type="GO" id="GO:0015031">
    <property type="term" value="P:protein transport"/>
    <property type="evidence" value="ECO:0007669"/>
    <property type="project" value="UniProtKB-KW"/>
</dbReference>
<reference evidence="9 10" key="2">
    <citation type="journal article" date="2011" name="J. Bacteriol.">
        <title>Complete genome sequence of strain HTCC2503T of Parvularcula bermudensis, the type species of the order "Parvularculales" in the class Alphaproteobacteria.</title>
        <authorList>
            <person name="Oh H.M."/>
            <person name="Kang I."/>
            <person name="Vergin K.L."/>
            <person name="Kang D."/>
            <person name="Rhee K.H."/>
            <person name="Giovannoni S.J."/>
            <person name="Cho J.C."/>
        </authorList>
    </citation>
    <scope>NUCLEOTIDE SEQUENCE [LARGE SCALE GENOMIC DNA]</scope>
    <source>
        <strain evidence="10">ATCC BAA-594 / HTCC2503 / KCTC 12087</strain>
    </source>
</reference>
<dbReference type="OrthoDB" id="5456447at2"/>
<evidence type="ECO:0000256" key="2">
    <source>
        <dbReference type="ARBA" id="ARBA00005811"/>
    </source>
</evidence>
<keyword evidence="6 8" id="KW-0472">Membrane</keyword>
<evidence type="ECO:0000256" key="7">
    <source>
        <dbReference type="RuleBase" id="RU003879"/>
    </source>
</evidence>
<keyword evidence="4 7" id="KW-0812">Transmembrane</keyword>
<dbReference type="eggNOG" id="COG0848">
    <property type="taxonomic scope" value="Bacteria"/>
</dbReference>
<gene>
    <name evidence="9" type="ordered locus">PB2503_06472</name>
</gene>
<dbReference type="KEGG" id="pbr:PB2503_06472"/>
<evidence type="ECO:0000313" key="9">
    <source>
        <dbReference type="EMBL" id="ADM09360.1"/>
    </source>
</evidence>
<evidence type="ECO:0000313" key="10">
    <source>
        <dbReference type="Proteomes" id="UP000001302"/>
    </source>
</evidence>
<dbReference type="InterPro" id="IPR003400">
    <property type="entry name" value="ExbD"/>
</dbReference>
<evidence type="ECO:0000256" key="8">
    <source>
        <dbReference type="SAM" id="Phobius"/>
    </source>
</evidence>
<keyword evidence="5 8" id="KW-1133">Transmembrane helix</keyword>
<dbReference type="STRING" id="314260.PB2503_06472"/>
<evidence type="ECO:0000256" key="3">
    <source>
        <dbReference type="ARBA" id="ARBA00022475"/>
    </source>
</evidence>
<proteinExistence type="inferred from homology"/>
<keyword evidence="7" id="KW-0653">Protein transport</keyword>
<accession>E0TI21</accession>
<feature type="transmembrane region" description="Helical" evidence="8">
    <location>
        <begin position="21"/>
        <end position="40"/>
    </location>
</feature>